<keyword evidence="2" id="KW-0472">Membrane</keyword>
<reference evidence="4 5" key="1">
    <citation type="submission" date="2024-02" db="EMBL/GenBank/DDBJ databases">
        <authorList>
            <person name="Vignale AGUSTIN F."/>
            <person name="Sosa J E."/>
            <person name="Modenutti C."/>
        </authorList>
    </citation>
    <scope>NUCLEOTIDE SEQUENCE [LARGE SCALE GENOMIC DNA]</scope>
</reference>
<feature type="domain" description="Malectin-like" evidence="3">
    <location>
        <begin position="22"/>
        <end position="89"/>
    </location>
</feature>
<dbReference type="EMBL" id="CAUOFW020002636">
    <property type="protein sequence ID" value="CAK9155082.1"/>
    <property type="molecule type" value="Genomic_DNA"/>
</dbReference>
<evidence type="ECO:0000313" key="4">
    <source>
        <dbReference type="EMBL" id="CAK9155082.1"/>
    </source>
</evidence>
<keyword evidence="5" id="KW-1185">Reference proteome</keyword>
<feature type="domain" description="Malectin-like" evidence="3">
    <location>
        <begin position="395"/>
        <end position="603"/>
    </location>
</feature>
<protein>
    <recommendedName>
        <fullName evidence="3">Malectin-like domain-containing protein</fullName>
    </recommendedName>
</protein>
<gene>
    <name evidence="4" type="ORF">ILEXP_LOCUS23476</name>
</gene>
<keyword evidence="2" id="KW-0812">Transmembrane</keyword>
<sequence length="641" mass="72770">MLLLHAQAASFANFESSFLLVDTGANDTTVHYKDQIWLSDKHLISTGRSKLIKPAIDVQPFMTSLRYFPKGAKNCYQLSLYNHKFLFRAGKSINVILMDGEIPFISSLEATSLDKYTYTHHPLYRLMKNGTAFHLLSRTNYGGYNRILPPWSGTDNACEERLNRYWTPKSVPGYLNYSFSVDSCIGMYYENRAPDTVMRTFIVPPTASDSIFLSVDFPTNDPQSTYFVFYFLDVKKSRTINETRKVDIYIDGALKSEMEIKDGIIYVVSLYPVLVQGTANVTISPANGSVLPPILNGMEVFIARDLLQEKIETNDFESSFLLVDTGANDTTVHYKDQIWLSDKHLISTGRSKLIKPAIDVQPFMTSLRYFPKGAKNCYQLSLYNHKFLFRAGKSINVILMDGEIPFISSLEATSLDKYTYTHHPLYRLMKNGTAFHLLSRTNYGGYNRILPPWSGMDNACEERLNRYWTPKSVPGYLNYSFSVDSCIGMYYENRAPDTVMRTFIVPPTASDSIFLSVDFPTNDPQSTYFVFYFLDVKKSRTINETRKVDIYIDGALKSEMEIKDGIIYVVSLYPVLVQGTANVTISPANGSVLPPILNGMEVFIARDLLQEKIETNGGLKMIYSFIVVLGFHVFSFLILFA</sequence>
<evidence type="ECO:0000313" key="5">
    <source>
        <dbReference type="Proteomes" id="UP001642360"/>
    </source>
</evidence>
<feature type="transmembrane region" description="Helical" evidence="2">
    <location>
        <begin position="621"/>
        <end position="640"/>
    </location>
</feature>
<feature type="domain" description="Malectin-like" evidence="3">
    <location>
        <begin position="93"/>
        <end position="301"/>
    </location>
</feature>
<keyword evidence="2" id="KW-1133">Transmembrane helix</keyword>
<comment type="subcellular location">
    <subcellularLocation>
        <location evidence="1">Membrane</location>
        <topology evidence="1">Single-pass membrane protein</topology>
    </subcellularLocation>
</comment>
<evidence type="ECO:0000256" key="1">
    <source>
        <dbReference type="ARBA" id="ARBA00004167"/>
    </source>
</evidence>
<dbReference type="PANTHER" id="PTHR45631:SF44">
    <property type="entry name" value="CARBOHYDRATE-BINDING PROTEIN OF THE ER PROTEIN"/>
    <property type="match status" value="1"/>
</dbReference>
<proteinExistence type="predicted"/>
<name>A0ABC8SKF2_9AQUA</name>
<dbReference type="AlphaFoldDB" id="A0ABC8SKF2"/>
<evidence type="ECO:0000259" key="3">
    <source>
        <dbReference type="Pfam" id="PF12819"/>
    </source>
</evidence>
<evidence type="ECO:0000256" key="2">
    <source>
        <dbReference type="SAM" id="Phobius"/>
    </source>
</evidence>
<feature type="domain" description="Malectin-like" evidence="3">
    <location>
        <begin position="324"/>
        <end position="391"/>
    </location>
</feature>
<comment type="caution">
    <text evidence="4">The sequence shown here is derived from an EMBL/GenBank/DDBJ whole genome shotgun (WGS) entry which is preliminary data.</text>
</comment>
<accession>A0ABC8SKF2</accession>
<organism evidence="4 5">
    <name type="scientific">Ilex paraguariensis</name>
    <name type="common">yerba mate</name>
    <dbReference type="NCBI Taxonomy" id="185542"/>
    <lineage>
        <taxon>Eukaryota</taxon>
        <taxon>Viridiplantae</taxon>
        <taxon>Streptophyta</taxon>
        <taxon>Embryophyta</taxon>
        <taxon>Tracheophyta</taxon>
        <taxon>Spermatophyta</taxon>
        <taxon>Magnoliopsida</taxon>
        <taxon>eudicotyledons</taxon>
        <taxon>Gunneridae</taxon>
        <taxon>Pentapetalae</taxon>
        <taxon>asterids</taxon>
        <taxon>campanulids</taxon>
        <taxon>Aquifoliales</taxon>
        <taxon>Aquifoliaceae</taxon>
        <taxon>Ilex</taxon>
    </lineage>
</organism>
<dbReference type="Proteomes" id="UP001642360">
    <property type="component" value="Unassembled WGS sequence"/>
</dbReference>
<dbReference type="GO" id="GO:0016020">
    <property type="term" value="C:membrane"/>
    <property type="evidence" value="ECO:0007669"/>
    <property type="project" value="UniProtKB-SubCell"/>
</dbReference>
<dbReference type="Pfam" id="PF12819">
    <property type="entry name" value="Malectin_like"/>
    <property type="match status" value="4"/>
</dbReference>
<dbReference type="PANTHER" id="PTHR45631">
    <property type="entry name" value="OS07G0107800 PROTEIN-RELATED"/>
    <property type="match status" value="1"/>
</dbReference>
<dbReference type="InterPro" id="IPR024788">
    <property type="entry name" value="Malectin-like_Carb-bd_dom"/>
</dbReference>